<name>A0ABT2R1G8_9GAMM</name>
<comment type="caution">
    <text evidence="3">The sequence shown here is derived from an EMBL/GenBank/DDBJ whole genome shotgun (WGS) entry which is preliminary data.</text>
</comment>
<keyword evidence="2" id="KW-0560">Oxidoreductase</keyword>
<dbReference type="Proteomes" id="UP001064106">
    <property type="component" value="Unassembled WGS sequence"/>
</dbReference>
<dbReference type="InterPro" id="IPR002347">
    <property type="entry name" value="SDR_fam"/>
</dbReference>
<dbReference type="InterPro" id="IPR006311">
    <property type="entry name" value="TAT_signal"/>
</dbReference>
<sequence>MRSAPFIPALLEGMVGIPLFHREGIESMTPDRRRFLKLGATGLAASAALAASPPAQPRQPGRFHGKVVAITGATSGIGAAAARLFAAEGARVTFCGRRTELGRQVQQQITRQGGQALYIEADVTRPEQVRAFIDKTLDHYGRLDVGYNNAGEVLFKPLHQLTLEDWEHIHHTNLRGVFLAMKYQIPPLLESGAGRIVITSSQHAYATRPGGAAYASSKAALEALAQSATLDYADQGLRACVVAPGITDTPMFRRATGSNPEAVARANKLVRGVRRIASAEEVAKVAVWLASDDASYVTGTSFLVDGGLLSGFA</sequence>
<evidence type="ECO:0000313" key="3">
    <source>
        <dbReference type="EMBL" id="MCU5783631.1"/>
    </source>
</evidence>
<organism evidence="3 4">
    <name type="scientific">Alloalcanivorax balearicus MACL04</name>
    <dbReference type="NCBI Taxonomy" id="1177182"/>
    <lineage>
        <taxon>Bacteria</taxon>
        <taxon>Pseudomonadati</taxon>
        <taxon>Pseudomonadota</taxon>
        <taxon>Gammaproteobacteria</taxon>
        <taxon>Oceanospirillales</taxon>
        <taxon>Alcanivoracaceae</taxon>
        <taxon>Alloalcanivorax</taxon>
    </lineage>
</organism>
<dbReference type="CDD" id="cd05233">
    <property type="entry name" value="SDR_c"/>
    <property type="match status" value="1"/>
</dbReference>
<gene>
    <name evidence="3" type="ORF">MA04_02931</name>
</gene>
<dbReference type="PANTHER" id="PTHR24321:SF8">
    <property type="entry name" value="ESTRADIOL 17-BETA-DEHYDROGENASE 8-RELATED"/>
    <property type="match status" value="1"/>
</dbReference>
<dbReference type="Gene3D" id="3.40.50.720">
    <property type="entry name" value="NAD(P)-binding Rossmann-like Domain"/>
    <property type="match status" value="1"/>
</dbReference>
<evidence type="ECO:0000256" key="1">
    <source>
        <dbReference type="ARBA" id="ARBA00006484"/>
    </source>
</evidence>
<dbReference type="EMBL" id="ARXS01000018">
    <property type="protein sequence ID" value="MCU5783631.1"/>
    <property type="molecule type" value="Genomic_DNA"/>
</dbReference>
<keyword evidence="4" id="KW-1185">Reference proteome</keyword>
<dbReference type="RefSeq" id="WP_262461255.1">
    <property type="nucleotide sequence ID" value="NZ_ARXS01000018.1"/>
</dbReference>
<proteinExistence type="inferred from homology"/>
<evidence type="ECO:0000256" key="2">
    <source>
        <dbReference type="ARBA" id="ARBA00023002"/>
    </source>
</evidence>
<dbReference type="PANTHER" id="PTHR24321">
    <property type="entry name" value="DEHYDROGENASES, SHORT CHAIN"/>
    <property type="match status" value="1"/>
</dbReference>
<dbReference type="PRINTS" id="PR00081">
    <property type="entry name" value="GDHRDH"/>
</dbReference>
<dbReference type="InterPro" id="IPR036291">
    <property type="entry name" value="NAD(P)-bd_dom_sf"/>
</dbReference>
<dbReference type="SUPFAM" id="SSF51735">
    <property type="entry name" value="NAD(P)-binding Rossmann-fold domains"/>
    <property type="match status" value="1"/>
</dbReference>
<dbReference type="PROSITE" id="PS51318">
    <property type="entry name" value="TAT"/>
    <property type="match status" value="1"/>
</dbReference>
<dbReference type="Pfam" id="PF13561">
    <property type="entry name" value="adh_short_C2"/>
    <property type="match status" value="1"/>
</dbReference>
<accession>A0ABT2R1G8</accession>
<protein>
    <submittedName>
        <fullName evidence="3">Short-chain dehydrogenase/reductase SDR</fullName>
    </submittedName>
</protein>
<reference evidence="3" key="1">
    <citation type="submission" date="2012-09" db="EMBL/GenBank/DDBJ databases">
        <title>Genome Sequence of alkane-degrading Bacterium Alcanivorax balearicus MACL04.</title>
        <authorList>
            <person name="Lai Q."/>
            <person name="Shao Z."/>
        </authorList>
    </citation>
    <scope>NUCLEOTIDE SEQUENCE</scope>
    <source>
        <strain evidence="3">MACL04</strain>
    </source>
</reference>
<comment type="similarity">
    <text evidence="1">Belongs to the short-chain dehydrogenases/reductases (SDR) family.</text>
</comment>
<evidence type="ECO:0000313" key="4">
    <source>
        <dbReference type="Proteomes" id="UP001064106"/>
    </source>
</evidence>